<dbReference type="Gene3D" id="1.25.10.10">
    <property type="entry name" value="Leucine-rich Repeat Variant"/>
    <property type="match status" value="1"/>
</dbReference>
<keyword evidence="4" id="KW-1185">Reference proteome</keyword>
<evidence type="ECO:0000313" key="4">
    <source>
        <dbReference type="Proteomes" id="UP000653305"/>
    </source>
</evidence>
<accession>A0A830D5Q6</accession>
<reference evidence="3" key="1">
    <citation type="submission" date="2020-07" db="EMBL/GenBank/DDBJ databases">
        <title>Ethylene signaling mediates host invasion by parasitic plants.</title>
        <authorList>
            <person name="Yoshida S."/>
        </authorList>
    </citation>
    <scope>NUCLEOTIDE SEQUENCE</scope>
    <source>
        <strain evidence="3">Okayama</strain>
    </source>
</reference>
<evidence type="ECO:0000256" key="2">
    <source>
        <dbReference type="ARBA" id="ARBA00022786"/>
    </source>
</evidence>
<organism evidence="3 4">
    <name type="scientific">Phtheirospermum japonicum</name>
    <dbReference type="NCBI Taxonomy" id="374723"/>
    <lineage>
        <taxon>Eukaryota</taxon>
        <taxon>Viridiplantae</taxon>
        <taxon>Streptophyta</taxon>
        <taxon>Embryophyta</taxon>
        <taxon>Tracheophyta</taxon>
        <taxon>Spermatophyta</taxon>
        <taxon>Magnoliopsida</taxon>
        <taxon>eudicotyledons</taxon>
        <taxon>Gunneridae</taxon>
        <taxon>Pentapetalae</taxon>
        <taxon>asterids</taxon>
        <taxon>lamiids</taxon>
        <taxon>Lamiales</taxon>
        <taxon>Orobanchaceae</taxon>
        <taxon>Orobanchaceae incertae sedis</taxon>
        <taxon>Phtheirospermum</taxon>
    </lineage>
</organism>
<dbReference type="PANTHER" id="PTHR23315">
    <property type="entry name" value="U BOX DOMAIN-CONTAINING"/>
    <property type="match status" value="1"/>
</dbReference>
<name>A0A830D5Q6_9LAMI</name>
<protein>
    <submittedName>
        <fullName evidence="3">U-box domain-containing protein 13</fullName>
    </submittedName>
</protein>
<dbReference type="InterPro" id="IPR011989">
    <property type="entry name" value="ARM-like"/>
</dbReference>
<evidence type="ECO:0000256" key="1">
    <source>
        <dbReference type="ARBA" id="ARBA00022737"/>
    </source>
</evidence>
<dbReference type="SUPFAM" id="SSF48371">
    <property type="entry name" value="ARM repeat"/>
    <property type="match status" value="1"/>
</dbReference>
<dbReference type="AlphaFoldDB" id="A0A830D5Q6"/>
<dbReference type="PANTHER" id="PTHR23315:SF64">
    <property type="entry name" value="ARM REPEAT SUPERFAMILY PROTEIN"/>
    <property type="match status" value="1"/>
</dbReference>
<dbReference type="InterPro" id="IPR000225">
    <property type="entry name" value="Armadillo"/>
</dbReference>
<dbReference type="Pfam" id="PF00514">
    <property type="entry name" value="Arm"/>
    <property type="match status" value="1"/>
</dbReference>
<dbReference type="Proteomes" id="UP000653305">
    <property type="component" value="Unassembled WGS sequence"/>
</dbReference>
<gene>
    <name evidence="3" type="ORF">PHJA_002805000</name>
</gene>
<keyword evidence="2" id="KW-0833">Ubl conjugation pathway</keyword>
<evidence type="ECO:0000313" key="3">
    <source>
        <dbReference type="EMBL" id="GFQ06610.1"/>
    </source>
</evidence>
<comment type="caution">
    <text evidence="3">The sequence shown here is derived from an EMBL/GenBank/DDBJ whole genome shotgun (WGS) entry which is preliminary data.</text>
</comment>
<dbReference type="SMART" id="SM00185">
    <property type="entry name" value="ARM"/>
    <property type="match status" value="3"/>
</dbReference>
<dbReference type="OrthoDB" id="7537227at2759"/>
<dbReference type="InterPro" id="IPR016024">
    <property type="entry name" value="ARM-type_fold"/>
</dbReference>
<proteinExistence type="predicted"/>
<sequence>MEICLLAKNKPDNRIKIAQAGVTKPLISIISFNYPQLQEYGVTAILSFSLCDGNKEEIAYSGEIKLLVRALRYAAARENAACALFRLSQVEENKSAIGRSRAIPPLVDLLEGSGIRGKKDACTALYSLYSVRENKVRALQVGIMRPLVEMMSDLGSNMVDKATFVFLVKITKNRVKI</sequence>
<keyword evidence="1" id="KW-0677">Repeat</keyword>
<dbReference type="EMBL" id="BMAC01001273">
    <property type="protein sequence ID" value="GFQ06610.1"/>
    <property type="molecule type" value="Genomic_DNA"/>
</dbReference>